<feature type="domain" description="THIF-type NAD/FAD binding fold" evidence="2">
    <location>
        <begin position="33"/>
        <end position="177"/>
    </location>
</feature>
<dbReference type="InterPro" id="IPR045886">
    <property type="entry name" value="ThiF/MoeB/HesA"/>
</dbReference>
<dbReference type="GO" id="GO:0061503">
    <property type="term" value="F:tRNA threonylcarbamoyladenosine dehydratase"/>
    <property type="evidence" value="ECO:0007669"/>
    <property type="project" value="TreeGrafter"/>
</dbReference>
<feature type="region of interest" description="Disordered" evidence="1">
    <location>
        <begin position="1"/>
        <end position="32"/>
    </location>
</feature>
<dbReference type="GO" id="GO:0061504">
    <property type="term" value="P:cyclic threonylcarbamoyladenosine biosynthetic process"/>
    <property type="evidence" value="ECO:0007669"/>
    <property type="project" value="TreeGrafter"/>
</dbReference>
<dbReference type="SUPFAM" id="SSF69572">
    <property type="entry name" value="Activating enzymes of the ubiquitin-like proteins"/>
    <property type="match status" value="1"/>
</dbReference>
<dbReference type="Gene3D" id="3.40.50.720">
    <property type="entry name" value="NAD(P)-binding Rossmann-like Domain"/>
    <property type="match status" value="1"/>
</dbReference>
<dbReference type="PANTHER" id="PTHR43267">
    <property type="entry name" value="TRNA THREONYLCARBAMOYLADENOSINE DEHYDRATASE"/>
    <property type="match status" value="1"/>
</dbReference>
<reference evidence="3 4" key="1">
    <citation type="submission" date="2018-10" db="EMBL/GenBank/DDBJ databases">
        <title>Genomic Encyclopedia of Archaeal and Bacterial Type Strains, Phase II (KMG-II): from individual species to whole genera.</title>
        <authorList>
            <person name="Goeker M."/>
        </authorList>
    </citation>
    <scope>NUCLEOTIDE SEQUENCE [LARGE SCALE GENOMIC DNA]</scope>
    <source>
        <strain evidence="3 4">DSM 235</strain>
    </source>
</reference>
<dbReference type="EMBL" id="RBXL01000002">
    <property type="protein sequence ID" value="RKT37872.1"/>
    <property type="molecule type" value="Genomic_DNA"/>
</dbReference>
<dbReference type="AlphaFoldDB" id="A0A495UKP3"/>
<evidence type="ECO:0000313" key="4">
    <source>
        <dbReference type="Proteomes" id="UP000274556"/>
    </source>
</evidence>
<protein>
    <submittedName>
        <fullName evidence="3">ThiF family protein</fullName>
    </submittedName>
</protein>
<evidence type="ECO:0000259" key="2">
    <source>
        <dbReference type="Pfam" id="PF00899"/>
    </source>
</evidence>
<gene>
    <name evidence="3" type="ORF">BDD21_5383</name>
</gene>
<dbReference type="OrthoDB" id="272552at2"/>
<keyword evidence="4" id="KW-1185">Reference proteome</keyword>
<dbReference type="InterPro" id="IPR035985">
    <property type="entry name" value="Ubiquitin-activating_enz"/>
</dbReference>
<evidence type="ECO:0000256" key="1">
    <source>
        <dbReference type="SAM" id="MobiDB-lite"/>
    </source>
</evidence>
<proteinExistence type="predicted"/>
<dbReference type="InterPro" id="IPR000594">
    <property type="entry name" value="ThiF_NAD_FAD-bd"/>
</dbReference>
<evidence type="ECO:0000313" key="3">
    <source>
        <dbReference type="EMBL" id="RKT37872.1"/>
    </source>
</evidence>
<sequence>MSSTACAAPGSEESATRSRVPKDGAAPAGTDLAGRSSAERMCVGIVGVGGLGMLATEQLARAGFRRFVLVDPDTIEATNLNRLPGVTHRDLGMLKVQIGKRMIRTIASSLGCTAEVSAYPLDVYQSVEAQRTLSRCDLILALTDNELSWTMALQLAMDSGREYLQAGTDIALGADGSIVGLRAEVTGAEIGRFCPLCSGRLAHTQEGMSQHKPSTPATCLM</sequence>
<organism evidence="3 4">
    <name type="scientific">Thiocapsa rosea</name>
    <dbReference type="NCBI Taxonomy" id="69360"/>
    <lineage>
        <taxon>Bacteria</taxon>
        <taxon>Pseudomonadati</taxon>
        <taxon>Pseudomonadota</taxon>
        <taxon>Gammaproteobacteria</taxon>
        <taxon>Chromatiales</taxon>
        <taxon>Chromatiaceae</taxon>
        <taxon>Thiocapsa</taxon>
    </lineage>
</organism>
<accession>A0A495UKP3</accession>
<dbReference type="Pfam" id="PF00899">
    <property type="entry name" value="ThiF"/>
    <property type="match status" value="1"/>
</dbReference>
<dbReference type="GO" id="GO:0008641">
    <property type="term" value="F:ubiquitin-like modifier activating enzyme activity"/>
    <property type="evidence" value="ECO:0007669"/>
    <property type="project" value="InterPro"/>
</dbReference>
<dbReference type="PANTHER" id="PTHR43267:SF1">
    <property type="entry name" value="TRNA THREONYLCARBAMOYLADENOSINE DEHYDRATASE"/>
    <property type="match status" value="1"/>
</dbReference>
<name>A0A495UKP3_9GAMM</name>
<dbReference type="Proteomes" id="UP000274556">
    <property type="component" value="Unassembled WGS sequence"/>
</dbReference>
<comment type="caution">
    <text evidence="3">The sequence shown here is derived from an EMBL/GenBank/DDBJ whole genome shotgun (WGS) entry which is preliminary data.</text>
</comment>
<dbReference type="RefSeq" id="WP_120800170.1">
    <property type="nucleotide sequence ID" value="NZ_RBXL01000002.1"/>
</dbReference>